<dbReference type="PROSITE" id="PS00032">
    <property type="entry name" value="ANTENNAPEDIA"/>
    <property type="match status" value="1"/>
</dbReference>
<keyword evidence="3" id="KW-0238">DNA-binding</keyword>
<evidence type="ECO:0000256" key="1">
    <source>
        <dbReference type="ARBA" id="ARBA00004123"/>
    </source>
</evidence>
<dbReference type="Proteomes" id="UP000278627">
    <property type="component" value="Unassembled WGS sequence"/>
</dbReference>
<keyword evidence="4" id="KW-0371">Homeobox</keyword>
<keyword evidence="7" id="KW-1185">Reference proteome</keyword>
<comment type="subcellular location">
    <subcellularLocation>
        <location evidence="1">Nucleus</location>
    </subcellularLocation>
</comment>
<name>A0A3P7R9U8_BRUPA</name>
<dbReference type="AlphaFoldDB" id="A0A3P7R9U8"/>
<gene>
    <name evidence="6" type="ORF">BPAG_LOCUS8764</name>
</gene>
<keyword evidence="5" id="KW-0539">Nucleus</keyword>
<accession>A0A3P7R9U8</accession>
<evidence type="ECO:0000256" key="4">
    <source>
        <dbReference type="ARBA" id="ARBA00023155"/>
    </source>
</evidence>
<sequence length="254" mass="28448">MREGERKGSLLSYPSQFPLFDAHNANTLISLTKLYASSPILLSSPSVSNDQGTETNMILKVNHPERWLDDIKERSGNLHPLLIELLIVIKAIVTDFTDSMTHSLIVHEKLLLKQKGQSDGTRCRGDMTSAEQFAPEISNYYYDQQQSNPRLTTTNNSAAVPTSLSAPTYYPNAQYSAPDSSQHGPVVSCKCLDFQFSLFSSIRLGRLILKVKSICYNNGEWNKNGKDVEKEEDDEEKNNVAVYPWMTRVHSASG</sequence>
<proteinExistence type="predicted"/>
<dbReference type="GO" id="GO:0003677">
    <property type="term" value="F:DNA binding"/>
    <property type="evidence" value="ECO:0007669"/>
    <property type="project" value="UniProtKB-KW"/>
</dbReference>
<protein>
    <submittedName>
        <fullName evidence="6">Uncharacterized protein</fullName>
    </submittedName>
</protein>
<keyword evidence="2" id="KW-0217">Developmental protein</keyword>
<evidence type="ECO:0000256" key="3">
    <source>
        <dbReference type="ARBA" id="ARBA00023125"/>
    </source>
</evidence>
<organism evidence="6 7">
    <name type="scientific">Brugia pahangi</name>
    <name type="common">Filarial nematode worm</name>
    <dbReference type="NCBI Taxonomy" id="6280"/>
    <lineage>
        <taxon>Eukaryota</taxon>
        <taxon>Metazoa</taxon>
        <taxon>Ecdysozoa</taxon>
        <taxon>Nematoda</taxon>
        <taxon>Chromadorea</taxon>
        <taxon>Rhabditida</taxon>
        <taxon>Spirurina</taxon>
        <taxon>Spiruromorpha</taxon>
        <taxon>Filarioidea</taxon>
        <taxon>Onchocercidae</taxon>
        <taxon>Brugia</taxon>
    </lineage>
</organism>
<evidence type="ECO:0000313" key="6">
    <source>
        <dbReference type="EMBL" id="VDN89950.1"/>
    </source>
</evidence>
<reference evidence="6 7" key="1">
    <citation type="submission" date="2018-11" db="EMBL/GenBank/DDBJ databases">
        <authorList>
            <consortium name="Pathogen Informatics"/>
        </authorList>
    </citation>
    <scope>NUCLEOTIDE SEQUENCE [LARGE SCALE GENOMIC DNA]</scope>
</reference>
<evidence type="ECO:0000256" key="5">
    <source>
        <dbReference type="ARBA" id="ARBA00023242"/>
    </source>
</evidence>
<dbReference type="GO" id="GO:0005634">
    <property type="term" value="C:nucleus"/>
    <property type="evidence" value="ECO:0007669"/>
    <property type="project" value="UniProtKB-SubCell"/>
</dbReference>
<evidence type="ECO:0000256" key="2">
    <source>
        <dbReference type="ARBA" id="ARBA00022473"/>
    </source>
</evidence>
<dbReference type="GO" id="GO:0003700">
    <property type="term" value="F:DNA-binding transcription factor activity"/>
    <property type="evidence" value="ECO:0007669"/>
    <property type="project" value="InterPro"/>
</dbReference>
<dbReference type="InterPro" id="IPR001827">
    <property type="entry name" value="Homeobox_Antennapedia_CS"/>
</dbReference>
<evidence type="ECO:0000313" key="7">
    <source>
        <dbReference type="Proteomes" id="UP000278627"/>
    </source>
</evidence>
<dbReference type="EMBL" id="UZAD01013140">
    <property type="protein sequence ID" value="VDN89950.1"/>
    <property type="molecule type" value="Genomic_DNA"/>
</dbReference>